<dbReference type="InterPro" id="IPR043128">
    <property type="entry name" value="Rev_trsase/Diguanyl_cyclase"/>
</dbReference>
<keyword evidence="5" id="KW-0378">Hydrolase</keyword>
<dbReference type="Pfam" id="PF00078">
    <property type="entry name" value="RVT_1"/>
    <property type="match status" value="1"/>
</dbReference>
<dbReference type="Gene3D" id="1.10.340.70">
    <property type="match status" value="1"/>
</dbReference>
<dbReference type="InterPro" id="IPR036875">
    <property type="entry name" value="Znf_CCHC_sf"/>
</dbReference>
<dbReference type="InterPro" id="IPR038269">
    <property type="entry name" value="SCAN_sf"/>
</dbReference>
<keyword evidence="9" id="KW-1185">Reference proteome</keyword>
<dbReference type="CDD" id="cd01647">
    <property type="entry name" value="RT_LTR"/>
    <property type="match status" value="1"/>
</dbReference>
<keyword evidence="2" id="KW-0548">Nucleotidyltransferase</keyword>
<dbReference type="InterPro" id="IPR036397">
    <property type="entry name" value="RNaseH_sf"/>
</dbReference>
<accession>A0A9W2ZR67</accession>
<protein>
    <submittedName>
        <fullName evidence="10">Uncharacterized protein LOC129924775</fullName>
    </submittedName>
</protein>
<keyword evidence="3" id="KW-0540">Nuclease</keyword>
<evidence type="ECO:0000256" key="2">
    <source>
        <dbReference type="ARBA" id="ARBA00022695"/>
    </source>
</evidence>
<evidence type="ECO:0000256" key="3">
    <source>
        <dbReference type="ARBA" id="ARBA00022722"/>
    </source>
</evidence>
<dbReference type="Pfam" id="PF17921">
    <property type="entry name" value="Integrase_H2C2"/>
    <property type="match status" value="1"/>
</dbReference>
<dbReference type="CDD" id="cd00303">
    <property type="entry name" value="retropepsin_like"/>
    <property type="match status" value="1"/>
</dbReference>
<feature type="compositionally biased region" description="Low complexity" evidence="7">
    <location>
        <begin position="591"/>
        <end position="600"/>
    </location>
</feature>
<feature type="compositionally biased region" description="Polar residues" evidence="7">
    <location>
        <begin position="348"/>
        <end position="372"/>
    </location>
</feature>
<dbReference type="Pfam" id="PF00665">
    <property type="entry name" value="rve"/>
    <property type="match status" value="1"/>
</dbReference>
<dbReference type="GeneID" id="129924775"/>
<dbReference type="SMART" id="SM00343">
    <property type="entry name" value="ZnF_C2HC"/>
    <property type="match status" value="2"/>
</dbReference>
<feature type="region of interest" description="Disordered" evidence="7">
    <location>
        <begin position="577"/>
        <end position="600"/>
    </location>
</feature>
<keyword evidence="4" id="KW-0255">Endonuclease</keyword>
<reference evidence="10" key="1">
    <citation type="submission" date="2025-08" db="UniProtKB">
        <authorList>
            <consortium name="RefSeq"/>
        </authorList>
    </citation>
    <scope>IDENTIFICATION</scope>
</reference>
<dbReference type="GO" id="GO:0015074">
    <property type="term" value="P:DNA integration"/>
    <property type="evidence" value="ECO:0007669"/>
    <property type="project" value="InterPro"/>
</dbReference>
<dbReference type="SUPFAM" id="SSF53098">
    <property type="entry name" value="Ribonuclease H-like"/>
    <property type="match status" value="1"/>
</dbReference>
<proteinExistence type="predicted"/>
<name>A0A9W2ZR67_BIOGL</name>
<dbReference type="GO" id="GO:0003964">
    <property type="term" value="F:RNA-directed DNA polymerase activity"/>
    <property type="evidence" value="ECO:0007669"/>
    <property type="project" value="UniProtKB-KW"/>
</dbReference>
<sequence length="1292" mass="148597">MASSSRTQRFFELIEFAKEKQISKPDQWAEKQEEKEYQEQESEKRMQLEEKKLQESEKRMQLEEKKLQDAKKQRQEAEKQRQHEKEKMEFEKQNKESIPIQGQSNMFDKYRLMNKISAFNENIDNMDSYLIRFEEIATTSGLPEAHWSSSLLTLLTGKAVNICSQLSINERSTYSDIKEALLRQYGATSANYRKKFYNERPQQNDDPQIFVANMSMWFDRWVSMAKIEESYQALRQHIIIDNITHAHSEDIQSYIIERNPTDIQTLTKIIRQYRAAYPNKSVKPSVEENFVCFAQDKNARYKSDDKVKCNKCHKLGHFTSQCRSRTTECSFCHKKGHQNHECWKKQAVSKNQNFDRPTSPTQRYNNREQYNLNKAPGNNKPDNNKPRYRSHSQDSRPQYMPNRSSYNRSYYNEHSTMTVIAKSNGLKFYPGFVGDKKVEVLRDTGSTSTLVHERFVHANRFTGNHVQATAFNGTVSKLPEAIIYVTTPFFSGQTKALVTPNLPVDLIIGNIEGVKECTPQELTEWTNAIQQGQKCLAVMTRSMTRQQEHLAPEQVSQNNHMATSVTQVMQNATEPVTSPVASNNQEHSTWTPPVTSSPSLPVISPPPIPECPMLNFEEQDDMPRVSNNDTRTLTSQTEVHQDKSYFTHDDFKEEQKRDPTLRILYQKAQANKQLNLTNKPYFQDGLLVKNAMHKDNTIQQIIVPQKYRKEILATGHNIPHASHMGVVKTKARILKEFYWPSIIKDVKKYVKSCHICQVKGPKNNKSQAPIQDMELTDKPFQKVSVDLIGPMPVASARNHRYVLTLIDTCTRWTEAVPLVNITALDIIRALSEIFSRIGFPEVILSDRGTQFTADITKDFMNMYHIKMKFTTPYHPQSNGLCERFNGTLKRCISKIAHDNPQNWDLLLPAALFAYRESPQETTGFSPFEMVYGANPRGPMAILKEAIIRQNSISSETKTAFQHVQDTRNIVISACEKANEATAYGLFHFNFMPFGLVNASSTFNRAIHSILGNRSDTVSYIDDICIFHKTWNEHIKGLQEVFSILKQHGFTIKPSKVELAMSEISFLGYKVSYNSLRPQEDIIQRILDIKVPTSKKQVRSILGLCNFYRHFIPGYTALIAPLIELTKKGQPTKIPWSTKLHTTIENIKAEFSRDTILKLPNPEKQFYLATDASSSAIGACLMQSYQDTSQKCQETLHPVFFISRRLSPAETRYSTIERECLAIVWAIAKFSRYLLGAHFTLLTDHAPLAFLNSKKLANSRLTRWSLQLTDYQFEVKTIPGRENVFADTLSRCI</sequence>
<dbReference type="FunFam" id="3.30.420.10:FF:000032">
    <property type="entry name" value="Retrovirus-related Pol polyprotein from transposon 297-like Protein"/>
    <property type="match status" value="1"/>
</dbReference>
<feature type="compositionally biased region" description="Basic and acidic residues" evidence="7">
    <location>
        <begin position="22"/>
        <end position="95"/>
    </location>
</feature>
<dbReference type="Gene3D" id="3.30.70.270">
    <property type="match status" value="2"/>
</dbReference>
<dbReference type="CDD" id="cd22265">
    <property type="entry name" value="UDM1_RNF168"/>
    <property type="match status" value="1"/>
</dbReference>
<dbReference type="InterPro" id="IPR043502">
    <property type="entry name" value="DNA/RNA_pol_sf"/>
</dbReference>
<dbReference type="PANTHER" id="PTHR37984:SF5">
    <property type="entry name" value="PROTEIN NYNRIN-LIKE"/>
    <property type="match status" value="1"/>
</dbReference>
<dbReference type="InterPro" id="IPR001878">
    <property type="entry name" value="Znf_CCHC"/>
</dbReference>
<dbReference type="FunFam" id="3.30.70.270:FF:000020">
    <property type="entry name" value="Transposon Tf2-6 polyprotein-like Protein"/>
    <property type="match status" value="1"/>
</dbReference>
<evidence type="ECO:0000259" key="8">
    <source>
        <dbReference type="PROSITE" id="PS50994"/>
    </source>
</evidence>
<dbReference type="Gene3D" id="1.10.4020.10">
    <property type="entry name" value="DNA breaking-rejoining enzymes"/>
    <property type="match status" value="1"/>
</dbReference>
<dbReference type="Pfam" id="PF17917">
    <property type="entry name" value="RT_RNaseH"/>
    <property type="match status" value="1"/>
</dbReference>
<dbReference type="FunFam" id="1.10.340.70:FF:000001">
    <property type="entry name" value="Retrovirus-related Pol polyprotein from transposon gypsy-like Protein"/>
    <property type="match status" value="1"/>
</dbReference>
<dbReference type="GO" id="GO:0004519">
    <property type="term" value="F:endonuclease activity"/>
    <property type="evidence" value="ECO:0007669"/>
    <property type="project" value="UniProtKB-KW"/>
</dbReference>
<dbReference type="SUPFAM" id="SSF56672">
    <property type="entry name" value="DNA/RNA polymerases"/>
    <property type="match status" value="1"/>
</dbReference>
<organism evidence="9 10">
    <name type="scientific">Biomphalaria glabrata</name>
    <name type="common">Bloodfluke planorb</name>
    <name type="synonym">Freshwater snail</name>
    <dbReference type="NCBI Taxonomy" id="6526"/>
    <lineage>
        <taxon>Eukaryota</taxon>
        <taxon>Metazoa</taxon>
        <taxon>Spiralia</taxon>
        <taxon>Lophotrochozoa</taxon>
        <taxon>Mollusca</taxon>
        <taxon>Gastropoda</taxon>
        <taxon>Heterobranchia</taxon>
        <taxon>Euthyneura</taxon>
        <taxon>Panpulmonata</taxon>
        <taxon>Hygrophila</taxon>
        <taxon>Lymnaeoidea</taxon>
        <taxon>Planorbidae</taxon>
        <taxon>Biomphalaria</taxon>
    </lineage>
</organism>
<keyword evidence="6" id="KW-0695">RNA-directed DNA polymerase</keyword>
<dbReference type="PANTHER" id="PTHR37984">
    <property type="entry name" value="PROTEIN CBG26694"/>
    <property type="match status" value="1"/>
</dbReference>
<evidence type="ECO:0000256" key="4">
    <source>
        <dbReference type="ARBA" id="ARBA00022759"/>
    </source>
</evidence>
<dbReference type="PROSITE" id="PS50994">
    <property type="entry name" value="INTEGRASE"/>
    <property type="match status" value="1"/>
</dbReference>
<dbReference type="GO" id="GO:0003676">
    <property type="term" value="F:nucleic acid binding"/>
    <property type="evidence" value="ECO:0007669"/>
    <property type="project" value="InterPro"/>
</dbReference>
<gene>
    <name evidence="10" type="primary">LOC129924775</name>
</gene>
<evidence type="ECO:0000256" key="5">
    <source>
        <dbReference type="ARBA" id="ARBA00022801"/>
    </source>
</evidence>
<dbReference type="Proteomes" id="UP001165740">
    <property type="component" value="Chromosome 2"/>
</dbReference>
<evidence type="ECO:0000313" key="10">
    <source>
        <dbReference type="RefSeq" id="XP_055877482.1"/>
    </source>
</evidence>
<dbReference type="InterPro" id="IPR001584">
    <property type="entry name" value="Integrase_cat-core"/>
</dbReference>
<dbReference type="RefSeq" id="XP_055877482.1">
    <property type="nucleotide sequence ID" value="XM_056021507.1"/>
</dbReference>
<evidence type="ECO:0000313" key="9">
    <source>
        <dbReference type="Proteomes" id="UP001165740"/>
    </source>
</evidence>
<feature type="domain" description="Integrase catalytic" evidence="8">
    <location>
        <begin position="775"/>
        <end position="934"/>
    </location>
</feature>
<dbReference type="Gene3D" id="3.30.420.10">
    <property type="entry name" value="Ribonuclease H-like superfamily/Ribonuclease H"/>
    <property type="match status" value="1"/>
</dbReference>
<dbReference type="OrthoDB" id="10066679at2759"/>
<dbReference type="GO" id="GO:0016787">
    <property type="term" value="F:hydrolase activity"/>
    <property type="evidence" value="ECO:0007669"/>
    <property type="project" value="UniProtKB-KW"/>
</dbReference>
<dbReference type="InterPro" id="IPR041588">
    <property type="entry name" value="Integrase_H2C2"/>
</dbReference>
<keyword evidence="1" id="KW-0808">Transferase</keyword>
<feature type="compositionally biased region" description="Polar residues" evidence="7">
    <location>
        <begin position="577"/>
        <end position="590"/>
    </location>
</feature>
<feature type="region of interest" description="Disordered" evidence="7">
    <location>
        <begin position="22"/>
        <end position="96"/>
    </location>
</feature>
<evidence type="ECO:0000256" key="6">
    <source>
        <dbReference type="ARBA" id="ARBA00022918"/>
    </source>
</evidence>
<dbReference type="Gene3D" id="3.10.10.10">
    <property type="entry name" value="HIV Type 1 Reverse Transcriptase, subunit A, domain 1"/>
    <property type="match status" value="1"/>
</dbReference>
<dbReference type="InterPro" id="IPR041373">
    <property type="entry name" value="RT_RNaseH"/>
</dbReference>
<dbReference type="SUPFAM" id="SSF47353">
    <property type="entry name" value="Retrovirus capsid dimerization domain-like"/>
    <property type="match status" value="1"/>
</dbReference>
<dbReference type="CDD" id="cd09274">
    <property type="entry name" value="RNase_HI_RT_Ty3"/>
    <property type="match status" value="1"/>
</dbReference>
<dbReference type="SUPFAM" id="SSF57756">
    <property type="entry name" value="Retrovirus zinc finger-like domains"/>
    <property type="match status" value="1"/>
</dbReference>
<feature type="region of interest" description="Disordered" evidence="7">
    <location>
        <begin position="347"/>
        <end position="405"/>
    </location>
</feature>
<dbReference type="GO" id="GO:0008270">
    <property type="term" value="F:zinc ion binding"/>
    <property type="evidence" value="ECO:0007669"/>
    <property type="project" value="InterPro"/>
</dbReference>
<dbReference type="InterPro" id="IPR012337">
    <property type="entry name" value="RNaseH-like_sf"/>
</dbReference>
<evidence type="ECO:0000256" key="1">
    <source>
        <dbReference type="ARBA" id="ARBA00022679"/>
    </source>
</evidence>
<dbReference type="InterPro" id="IPR050951">
    <property type="entry name" value="Retrovirus_Pol_polyprotein"/>
</dbReference>
<dbReference type="InterPro" id="IPR000477">
    <property type="entry name" value="RT_dom"/>
</dbReference>
<dbReference type="Gene3D" id="4.10.60.10">
    <property type="entry name" value="Zinc finger, CCHC-type"/>
    <property type="match status" value="1"/>
</dbReference>
<evidence type="ECO:0000256" key="7">
    <source>
        <dbReference type="SAM" id="MobiDB-lite"/>
    </source>
</evidence>